<feature type="transmembrane region" description="Helical" evidence="6">
    <location>
        <begin position="260"/>
        <end position="278"/>
    </location>
</feature>
<feature type="transmembrane region" description="Helical" evidence="6">
    <location>
        <begin position="326"/>
        <end position="344"/>
    </location>
</feature>
<keyword evidence="2 6" id="KW-0812">Transmembrane</keyword>
<feature type="domain" description="Major facilitator superfamily (MFS) profile" evidence="7">
    <location>
        <begin position="260"/>
        <end position="440"/>
    </location>
</feature>
<evidence type="ECO:0000313" key="8">
    <source>
        <dbReference type="EMBL" id="BAK33145.1"/>
    </source>
</evidence>
<dbReference type="SUPFAM" id="SSF103473">
    <property type="entry name" value="MFS general substrate transporter"/>
    <property type="match status" value="1"/>
</dbReference>
<dbReference type="InterPro" id="IPR011701">
    <property type="entry name" value="MFS"/>
</dbReference>
<name>F5XHK0_MICPN</name>
<dbReference type="Gene3D" id="1.20.1250.20">
    <property type="entry name" value="MFS general substrate transporter like domains"/>
    <property type="match status" value="2"/>
</dbReference>
<dbReference type="CDD" id="cd17393">
    <property type="entry name" value="MFS_MosC_like"/>
    <property type="match status" value="1"/>
</dbReference>
<dbReference type="PANTHER" id="PTHR23514">
    <property type="entry name" value="BYPASS OF STOP CODON PROTEIN 6"/>
    <property type="match status" value="1"/>
</dbReference>
<feature type="transmembrane region" description="Helical" evidence="6">
    <location>
        <begin position="350"/>
        <end position="370"/>
    </location>
</feature>
<feature type="transmembrane region" description="Helical" evidence="6">
    <location>
        <begin position="150"/>
        <end position="169"/>
    </location>
</feature>
<gene>
    <name evidence="8" type="ordered locus">MLP_01310</name>
</gene>
<keyword evidence="4 6" id="KW-0472">Membrane</keyword>
<feature type="transmembrane region" description="Helical" evidence="6">
    <location>
        <begin position="58"/>
        <end position="79"/>
    </location>
</feature>
<dbReference type="PANTHER" id="PTHR23514:SF13">
    <property type="entry name" value="INNER MEMBRANE PROTEIN YBJJ"/>
    <property type="match status" value="1"/>
</dbReference>
<dbReference type="eggNOG" id="COG2271">
    <property type="taxonomic scope" value="Bacteria"/>
</dbReference>
<evidence type="ECO:0000256" key="2">
    <source>
        <dbReference type="ARBA" id="ARBA00022692"/>
    </source>
</evidence>
<dbReference type="PROSITE" id="PS50850">
    <property type="entry name" value="MFS"/>
    <property type="match status" value="1"/>
</dbReference>
<evidence type="ECO:0000256" key="6">
    <source>
        <dbReference type="SAM" id="Phobius"/>
    </source>
</evidence>
<feature type="transmembrane region" description="Helical" evidence="6">
    <location>
        <begin position="382"/>
        <end position="402"/>
    </location>
</feature>
<dbReference type="Pfam" id="PF07690">
    <property type="entry name" value="MFS_1"/>
    <property type="match status" value="1"/>
</dbReference>
<evidence type="ECO:0000256" key="4">
    <source>
        <dbReference type="ARBA" id="ARBA00023136"/>
    </source>
</evidence>
<dbReference type="Proteomes" id="UP000007947">
    <property type="component" value="Chromosome"/>
</dbReference>
<evidence type="ECO:0000259" key="7">
    <source>
        <dbReference type="PROSITE" id="PS50850"/>
    </source>
</evidence>
<keyword evidence="9" id="KW-1185">Reference proteome</keyword>
<protein>
    <submittedName>
        <fullName evidence="8">Putative major facilitator superfamily transporter</fullName>
    </submittedName>
</protein>
<proteinExistence type="predicted"/>
<evidence type="ECO:0000256" key="5">
    <source>
        <dbReference type="SAM" id="MobiDB-lite"/>
    </source>
</evidence>
<comment type="subcellular location">
    <subcellularLocation>
        <location evidence="1">Cell membrane</location>
        <topology evidence="1">Multi-pass membrane protein</topology>
    </subcellularLocation>
</comment>
<organism evidence="8 9">
    <name type="scientific">Microlunatus phosphovorus (strain ATCC 700054 / DSM 10555 / JCM 9379 / NBRC 101784 / NCIMB 13414 / VKM Ac-1990 / NM-1)</name>
    <dbReference type="NCBI Taxonomy" id="1032480"/>
    <lineage>
        <taxon>Bacteria</taxon>
        <taxon>Bacillati</taxon>
        <taxon>Actinomycetota</taxon>
        <taxon>Actinomycetes</taxon>
        <taxon>Propionibacteriales</taxon>
        <taxon>Propionibacteriaceae</taxon>
        <taxon>Microlunatus</taxon>
    </lineage>
</organism>
<dbReference type="RefSeq" id="WP_013861034.1">
    <property type="nucleotide sequence ID" value="NC_015635.1"/>
</dbReference>
<evidence type="ECO:0000313" key="9">
    <source>
        <dbReference type="Proteomes" id="UP000007947"/>
    </source>
</evidence>
<feature type="transmembrane region" description="Helical" evidence="6">
    <location>
        <begin position="86"/>
        <end position="107"/>
    </location>
</feature>
<feature type="transmembrane region" description="Helical" evidence="6">
    <location>
        <begin position="20"/>
        <end position="38"/>
    </location>
</feature>
<feature type="transmembrane region" description="Helical" evidence="6">
    <location>
        <begin position="290"/>
        <end position="314"/>
    </location>
</feature>
<sequence>MTSSVNGSGRTAVDPVLLRWRNAVFVIFWLCGFMFASWAARVPAVRDILDASTSQMGLLLFGLATGAVLGLFASSHVIARLGATPTLLLCLSTSSAGLVLIGLLASFTPSLAILFAALLAFGIGYSICDVAMNLSAAANERQIGKTLMPMYHAAFSIGTMSGAGFGALLEHFGVPVGIHLIGVGIASLVTSRIAVRFLQPAEHPAEDAVGNQVAGDPPGAGDLPSGDQPGAAVDPMADPLSDTPSPEGWRTRLAVWRDPRIIVIGFIVLGMAFAEGSANDWLSLSMVDGYGISNAGGAAVFGIFVTAMTLGRLFGGKVLDRFGRVPVLRGTAVFAVVGLLLVILGPNVGVAIVGVVLWGLGASLGFPVGMSAAADDPKTATASVAAVATIGYFAFLIGPPLIGFLGEQIGLLNAFWVVAVLAIIAGLCAPAAREPARSAD</sequence>
<dbReference type="HOGENOM" id="CLU_035309_0_0_11"/>
<evidence type="ECO:0000256" key="1">
    <source>
        <dbReference type="ARBA" id="ARBA00004651"/>
    </source>
</evidence>
<accession>F5XHK0</accession>
<dbReference type="GO" id="GO:0022857">
    <property type="term" value="F:transmembrane transporter activity"/>
    <property type="evidence" value="ECO:0007669"/>
    <property type="project" value="InterPro"/>
</dbReference>
<dbReference type="InterPro" id="IPR051788">
    <property type="entry name" value="MFS_Transporter"/>
</dbReference>
<reference evidence="8 9" key="1">
    <citation type="submission" date="2011-05" db="EMBL/GenBank/DDBJ databases">
        <title>Whole genome sequence of Microlunatus phosphovorus NM-1.</title>
        <authorList>
            <person name="Hosoyama A."/>
            <person name="Sasaki K."/>
            <person name="Harada T."/>
            <person name="Igarashi R."/>
            <person name="Kawakoshi A."/>
            <person name="Sasagawa M."/>
            <person name="Fukada J."/>
            <person name="Nakamura S."/>
            <person name="Katano Y."/>
            <person name="Hanada S."/>
            <person name="Kamagata Y."/>
            <person name="Nakamura N."/>
            <person name="Yamazaki S."/>
            <person name="Fujita N."/>
        </authorList>
    </citation>
    <scope>NUCLEOTIDE SEQUENCE [LARGE SCALE GENOMIC DNA]</scope>
    <source>
        <strain evidence="9">ATCC 700054 / DSM 10555 / JCM 9379 / NBRC 101784 / NCIMB 13414 / VKM Ac-1990 / NM-1</strain>
    </source>
</reference>
<dbReference type="STRING" id="1032480.MLP_01310"/>
<feature type="transmembrane region" description="Helical" evidence="6">
    <location>
        <begin position="175"/>
        <end position="195"/>
    </location>
</feature>
<dbReference type="GO" id="GO:0005886">
    <property type="term" value="C:plasma membrane"/>
    <property type="evidence" value="ECO:0007669"/>
    <property type="project" value="UniProtKB-SubCell"/>
</dbReference>
<dbReference type="InterPro" id="IPR036259">
    <property type="entry name" value="MFS_trans_sf"/>
</dbReference>
<feature type="region of interest" description="Disordered" evidence="5">
    <location>
        <begin position="207"/>
        <end position="246"/>
    </location>
</feature>
<evidence type="ECO:0000256" key="3">
    <source>
        <dbReference type="ARBA" id="ARBA00022989"/>
    </source>
</evidence>
<dbReference type="AlphaFoldDB" id="F5XHK0"/>
<keyword evidence="3 6" id="KW-1133">Transmembrane helix</keyword>
<dbReference type="InterPro" id="IPR020846">
    <property type="entry name" value="MFS_dom"/>
</dbReference>
<feature type="transmembrane region" description="Helical" evidence="6">
    <location>
        <begin position="414"/>
        <end position="432"/>
    </location>
</feature>
<feature type="transmembrane region" description="Helical" evidence="6">
    <location>
        <begin position="113"/>
        <end position="138"/>
    </location>
</feature>
<dbReference type="KEGG" id="mph:MLP_01310"/>
<dbReference type="EMBL" id="AP012204">
    <property type="protein sequence ID" value="BAK33145.1"/>
    <property type="molecule type" value="Genomic_DNA"/>
</dbReference>